<reference evidence="1" key="1">
    <citation type="submission" date="2021-02" db="EMBL/GenBank/DDBJ databases">
        <authorList>
            <person name="Dougan E. K."/>
            <person name="Rhodes N."/>
            <person name="Thang M."/>
            <person name="Chan C."/>
        </authorList>
    </citation>
    <scope>NUCLEOTIDE SEQUENCE</scope>
</reference>
<organism evidence="1 2">
    <name type="scientific">Polarella glacialis</name>
    <name type="common">Dinoflagellate</name>
    <dbReference type="NCBI Taxonomy" id="89957"/>
    <lineage>
        <taxon>Eukaryota</taxon>
        <taxon>Sar</taxon>
        <taxon>Alveolata</taxon>
        <taxon>Dinophyceae</taxon>
        <taxon>Suessiales</taxon>
        <taxon>Suessiaceae</taxon>
        <taxon>Polarella</taxon>
    </lineage>
</organism>
<protein>
    <submittedName>
        <fullName evidence="1">Uncharacterized protein</fullName>
    </submittedName>
</protein>
<dbReference type="AlphaFoldDB" id="A0A813J0R8"/>
<accession>A0A813J0R8</accession>
<sequence>SHRSACPGSGLLALEQRLQQTDSERHWDLAKAWGKVLATTTRSTQCGKLREDVETSSINALALAVPASAASEEAWRRRRQVSSEQWLDHPDWIPAANFREG</sequence>
<comment type="caution">
    <text evidence="1">The sequence shown here is derived from an EMBL/GenBank/DDBJ whole genome shotgun (WGS) entry which is preliminary data.</text>
</comment>
<evidence type="ECO:0000313" key="1">
    <source>
        <dbReference type="EMBL" id="CAE8659077.1"/>
    </source>
</evidence>
<dbReference type="EMBL" id="CAJNNW010016410">
    <property type="protein sequence ID" value="CAE8659077.1"/>
    <property type="molecule type" value="Genomic_DNA"/>
</dbReference>
<evidence type="ECO:0000313" key="2">
    <source>
        <dbReference type="Proteomes" id="UP000626109"/>
    </source>
</evidence>
<feature type="non-terminal residue" evidence="1">
    <location>
        <position position="101"/>
    </location>
</feature>
<dbReference type="Proteomes" id="UP000626109">
    <property type="component" value="Unassembled WGS sequence"/>
</dbReference>
<proteinExistence type="predicted"/>
<gene>
    <name evidence="1" type="ORF">PGLA2088_LOCUS13664</name>
</gene>
<name>A0A813J0R8_POLGL</name>
<feature type="non-terminal residue" evidence="1">
    <location>
        <position position="1"/>
    </location>
</feature>